<evidence type="ECO:0000313" key="1">
    <source>
        <dbReference type="EMBL" id="MBH8576958.1"/>
    </source>
</evidence>
<comment type="caution">
    <text evidence="1">The sequence shown here is derived from an EMBL/GenBank/DDBJ whole genome shotgun (WGS) entry which is preliminary data.</text>
</comment>
<dbReference type="Proteomes" id="UP000662314">
    <property type="component" value="Unassembled WGS sequence"/>
</dbReference>
<gene>
    <name evidence="1" type="ORF">I8752_29045</name>
</gene>
<name>A0A8J7LIE4_9NOST</name>
<dbReference type="RefSeq" id="WP_214435677.1">
    <property type="nucleotide sequence ID" value="NZ_CAWPUQ010000174.1"/>
</dbReference>
<dbReference type="AlphaFoldDB" id="A0A8J7LIE4"/>
<organism evidence="1 2">
    <name type="scientific">Dendronalium phyllosphericum CENA369</name>
    <dbReference type="NCBI Taxonomy" id="1725256"/>
    <lineage>
        <taxon>Bacteria</taxon>
        <taxon>Bacillati</taxon>
        <taxon>Cyanobacteriota</taxon>
        <taxon>Cyanophyceae</taxon>
        <taxon>Nostocales</taxon>
        <taxon>Nostocaceae</taxon>
        <taxon>Dendronalium</taxon>
        <taxon>Dendronalium phyllosphericum</taxon>
    </lineage>
</organism>
<accession>A0A8J7LIE4</accession>
<protein>
    <submittedName>
        <fullName evidence="1">Uncharacterized protein</fullName>
    </submittedName>
</protein>
<proteinExistence type="predicted"/>
<dbReference type="EMBL" id="JAECZA010000245">
    <property type="protein sequence ID" value="MBH8576958.1"/>
    <property type="molecule type" value="Genomic_DNA"/>
</dbReference>
<reference evidence="1 2" key="1">
    <citation type="journal article" date="2021" name="Int. J. Syst. Evol. Microbiol.">
        <title>Amazonocrinis nigriterrae gen. nov., sp. nov., Atlanticothrix silvestris gen. nov., sp. nov. and Dendronalium phyllosphericum gen. nov., sp. nov., nostocacean cyanobacteria from Brazilian environments.</title>
        <authorList>
            <person name="Alvarenga D.O."/>
            <person name="Andreote A.P.D."/>
            <person name="Branco L.H.Z."/>
            <person name="Delbaje E."/>
            <person name="Cruz R.B."/>
            <person name="Varani A.M."/>
            <person name="Fiore M.F."/>
        </authorList>
    </citation>
    <scope>NUCLEOTIDE SEQUENCE [LARGE SCALE GENOMIC DNA]</scope>
    <source>
        <strain evidence="1 2">CENA369</strain>
    </source>
</reference>
<keyword evidence="2" id="KW-1185">Reference proteome</keyword>
<evidence type="ECO:0000313" key="2">
    <source>
        <dbReference type="Proteomes" id="UP000662314"/>
    </source>
</evidence>
<sequence length="94" mass="10225">MSTIKELKQQATALGLTNDDVKTFGKLSAKATWQAAIDNHLATNEPVETITLLPSPWDNAEEYPTAEQPASHANACCCGYRCPRVVILSGHLTR</sequence>